<keyword evidence="1" id="KW-1133">Transmembrane helix</keyword>
<keyword evidence="1" id="KW-0472">Membrane</keyword>
<reference evidence="2" key="1">
    <citation type="journal article" date="2014" name="Front. Microbiol.">
        <title>High frequency of phylogenetically diverse reductive dehalogenase-homologous genes in deep subseafloor sedimentary metagenomes.</title>
        <authorList>
            <person name="Kawai M."/>
            <person name="Futagami T."/>
            <person name="Toyoda A."/>
            <person name="Takaki Y."/>
            <person name="Nishi S."/>
            <person name="Hori S."/>
            <person name="Arai W."/>
            <person name="Tsubouchi T."/>
            <person name="Morono Y."/>
            <person name="Uchiyama I."/>
            <person name="Ito T."/>
            <person name="Fujiyama A."/>
            <person name="Inagaki F."/>
            <person name="Takami H."/>
        </authorList>
    </citation>
    <scope>NUCLEOTIDE SEQUENCE</scope>
    <source>
        <strain evidence="2">Expedition CK06-06</strain>
    </source>
</reference>
<sequence>MKENLPALDDIDLRKKNNQKVVDSIDNIGTHFKELKKMNRVTFIIGGATSLILLLFLGVIIYTAYTTNGNFLDNIVDRDALLHRYTCYYQEYNVTFRTGKQALDFKELMNNNITCKYWQIT</sequence>
<gene>
    <name evidence="2" type="ORF">S01H1_29056</name>
</gene>
<organism evidence="2">
    <name type="scientific">marine sediment metagenome</name>
    <dbReference type="NCBI Taxonomy" id="412755"/>
    <lineage>
        <taxon>unclassified sequences</taxon>
        <taxon>metagenomes</taxon>
        <taxon>ecological metagenomes</taxon>
    </lineage>
</organism>
<evidence type="ECO:0000256" key="1">
    <source>
        <dbReference type="SAM" id="Phobius"/>
    </source>
</evidence>
<proteinExistence type="predicted"/>
<comment type="caution">
    <text evidence="2">The sequence shown here is derived from an EMBL/GenBank/DDBJ whole genome shotgun (WGS) entry which is preliminary data.</text>
</comment>
<accession>X0UGA0</accession>
<dbReference type="AlphaFoldDB" id="X0UGA0"/>
<keyword evidence="1" id="KW-0812">Transmembrane</keyword>
<dbReference type="EMBL" id="BARS01017795">
    <property type="protein sequence ID" value="GAF87520.1"/>
    <property type="molecule type" value="Genomic_DNA"/>
</dbReference>
<feature type="transmembrane region" description="Helical" evidence="1">
    <location>
        <begin position="41"/>
        <end position="65"/>
    </location>
</feature>
<protein>
    <submittedName>
        <fullName evidence="2">Uncharacterized protein</fullName>
    </submittedName>
</protein>
<evidence type="ECO:0000313" key="2">
    <source>
        <dbReference type="EMBL" id="GAF87520.1"/>
    </source>
</evidence>
<name>X0UGA0_9ZZZZ</name>